<accession>B3T2E9</accession>
<dbReference type="Gene3D" id="3.40.50.1980">
    <property type="entry name" value="Nitrogenase molybdenum iron protein domain"/>
    <property type="match status" value="2"/>
</dbReference>
<dbReference type="CDD" id="cd01144">
    <property type="entry name" value="BtuF"/>
    <property type="match status" value="1"/>
</dbReference>
<dbReference type="SUPFAM" id="SSF53807">
    <property type="entry name" value="Helical backbone' metal receptor"/>
    <property type="match status" value="1"/>
</dbReference>
<dbReference type="InterPro" id="IPR051030">
    <property type="entry name" value="Vitamin_B12-ABC_binding"/>
</dbReference>
<dbReference type="InterPro" id="IPR002491">
    <property type="entry name" value="ABC_transptr_periplasmic_BD"/>
</dbReference>
<evidence type="ECO:0000256" key="1">
    <source>
        <dbReference type="SAM" id="Coils"/>
    </source>
</evidence>
<evidence type="ECO:0000259" key="2">
    <source>
        <dbReference type="PROSITE" id="PS50983"/>
    </source>
</evidence>
<feature type="coiled-coil region" evidence="1">
    <location>
        <begin position="140"/>
        <end position="174"/>
    </location>
</feature>
<dbReference type="Pfam" id="PF01497">
    <property type="entry name" value="Peripla_BP_2"/>
    <property type="match status" value="1"/>
</dbReference>
<feature type="domain" description="Fe/B12 periplasmic-binding" evidence="2">
    <location>
        <begin position="7"/>
        <end position="297"/>
    </location>
</feature>
<proteinExistence type="predicted"/>
<sequence>MNSNITKIVTLIPSATEIVAFLGQKNSIVGRSHECDYPKDLNNVAKLTSPKLNVDGTSDEINKQINTILENSLSVYKVNVKKLKELNPDFIITQAHCEVCAVSFSEVKNIVDKYFNRKTKIISLEPNTLNDVFNDIKRVAKDLNIENKSNNKLIENLKIRLKKIKNLSAIQKQKSSVACIEWIDPLMVAGNWIPEMVEIAGGTNILGKSGDNSHWIKFEEIIDQNPEIIIFMPCGFNIEKTKKELDNYIKKNNSLRSLKAYKNHKLFVTDGNQFFNRPGPRLIESLEIFAEIIHPNIFDFNHKGVGWINYND</sequence>
<dbReference type="PANTHER" id="PTHR42860">
    <property type="entry name" value="VITAMIN B12-BINDING PROTEIN"/>
    <property type="match status" value="1"/>
</dbReference>
<dbReference type="EMBL" id="EU016584">
    <property type="protein sequence ID" value="ABZ06758.1"/>
    <property type="molecule type" value="Genomic_DNA"/>
</dbReference>
<name>B3T2E9_9ZZZZ</name>
<organism evidence="3">
    <name type="scientific">uncultured marine microorganism HF4000_141F21</name>
    <dbReference type="NCBI Taxonomy" id="455525"/>
    <lineage>
        <taxon>unclassified sequences</taxon>
        <taxon>environmental samples</taxon>
    </lineage>
</organism>
<dbReference type="PANTHER" id="PTHR42860:SF1">
    <property type="entry name" value="VITAMIN B12-BINDING PROTEIN"/>
    <property type="match status" value="1"/>
</dbReference>
<reference evidence="3" key="1">
    <citation type="journal article" date="2008" name="ISME J.">
        <title>Genomic patterns of recombination, clonal divergence and environment in marine microbial populations.</title>
        <authorList>
            <person name="Konstantinidis K.T."/>
            <person name="Delong E.F."/>
        </authorList>
    </citation>
    <scope>NUCLEOTIDE SEQUENCE</scope>
</reference>
<keyword evidence="1" id="KW-0175">Coiled coil</keyword>
<evidence type="ECO:0000313" key="3">
    <source>
        <dbReference type="EMBL" id="ABZ06758.1"/>
    </source>
</evidence>
<gene>
    <name evidence="3" type="ORF">ALOHA_HF4000141F21ctg1g24</name>
</gene>
<dbReference type="PROSITE" id="PS50983">
    <property type="entry name" value="FE_B12_PBP"/>
    <property type="match status" value="1"/>
</dbReference>
<protein>
    <submittedName>
        <fullName evidence="3">Putative periplasmic binding protein</fullName>
    </submittedName>
</protein>
<dbReference type="AlphaFoldDB" id="B3T2E9"/>